<dbReference type="PANTHER" id="PTHR10003">
    <property type="entry name" value="SUPEROXIDE DISMUTASE CU-ZN -RELATED"/>
    <property type="match status" value="1"/>
</dbReference>
<feature type="domain" description="Superoxide dismutase copper/zinc binding" evidence="3">
    <location>
        <begin position="3"/>
        <end position="78"/>
    </location>
</feature>
<protein>
    <recommendedName>
        <fullName evidence="1">Superoxide dismutase [Cu-Zn]</fullName>
        <ecNumber evidence="1">1.15.1.1</ecNumber>
    </recommendedName>
</protein>
<dbReference type="PRINTS" id="PR00068">
    <property type="entry name" value="CUZNDISMTASE"/>
</dbReference>
<keyword evidence="1" id="KW-0862">Zinc</keyword>
<keyword evidence="1" id="KW-0186">Copper</keyword>
<dbReference type="EC" id="1.15.1.1" evidence="1"/>
<accession>A0A0B1TP69</accession>
<dbReference type="AlphaFoldDB" id="A0A0B1TP69"/>
<comment type="cofactor">
    <cofactor evidence="1">
        <name>Cu cation</name>
        <dbReference type="ChEBI" id="CHEBI:23378"/>
    </cofactor>
    <text evidence="1">Binds 1 copper ion per subunit.</text>
</comment>
<comment type="function">
    <text evidence="1">Destroys radicals which are normally produced within the cells and which are toxic to biological systems.</text>
</comment>
<comment type="cofactor">
    <cofactor evidence="1">
        <name>Zn(2+)</name>
        <dbReference type="ChEBI" id="CHEBI:29105"/>
    </cofactor>
    <text evidence="1">Binds 1 zinc ion per subunit.</text>
</comment>
<dbReference type="Proteomes" id="UP000053660">
    <property type="component" value="Unassembled WGS sequence"/>
</dbReference>
<dbReference type="InterPro" id="IPR001424">
    <property type="entry name" value="SOD_Cu_Zn_dom"/>
</dbReference>
<evidence type="ECO:0000313" key="5">
    <source>
        <dbReference type="Proteomes" id="UP000053660"/>
    </source>
</evidence>
<gene>
    <name evidence="4" type="ORF">OESDEN_02114</name>
</gene>
<keyword evidence="5" id="KW-1185">Reference proteome</keyword>
<feature type="compositionally biased region" description="Basic and acidic residues" evidence="2">
    <location>
        <begin position="49"/>
        <end position="63"/>
    </location>
</feature>
<dbReference type="EMBL" id="KN549381">
    <property type="protein sequence ID" value="KHJ97911.1"/>
    <property type="molecule type" value="Genomic_DNA"/>
</dbReference>
<dbReference type="PROSITE" id="PS00332">
    <property type="entry name" value="SOD_CU_ZN_2"/>
    <property type="match status" value="1"/>
</dbReference>
<evidence type="ECO:0000256" key="2">
    <source>
        <dbReference type="SAM" id="MobiDB-lite"/>
    </source>
</evidence>
<feature type="region of interest" description="Disordered" evidence="2">
    <location>
        <begin position="49"/>
        <end position="69"/>
    </location>
</feature>
<dbReference type="InterPro" id="IPR018152">
    <property type="entry name" value="SOD_Cu/Zn_BS"/>
</dbReference>
<dbReference type="GO" id="GO:0004784">
    <property type="term" value="F:superoxide dismutase activity"/>
    <property type="evidence" value="ECO:0007669"/>
    <property type="project" value="UniProtKB-EC"/>
</dbReference>
<evidence type="ECO:0000313" key="4">
    <source>
        <dbReference type="EMBL" id="KHJ97911.1"/>
    </source>
</evidence>
<dbReference type="InterPro" id="IPR036423">
    <property type="entry name" value="SOD-like_Cu/Zn_dom_sf"/>
</dbReference>
<dbReference type="Pfam" id="PF00080">
    <property type="entry name" value="Sod_Cu"/>
    <property type="match status" value="1"/>
</dbReference>
<reference evidence="4 5" key="1">
    <citation type="submission" date="2014-03" db="EMBL/GenBank/DDBJ databases">
        <title>Draft genome of the hookworm Oesophagostomum dentatum.</title>
        <authorList>
            <person name="Mitreva M."/>
        </authorList>
    </citation>
    <scope>NUCLEOTIDE SEQUENCE [LARGE SCALE GENOMIC DNA]</scope>
    <source>
        <strain evidence="4 5">OD-Hann</strain>
    </source>
</reference>
<comment type="similarity">
    <text evidence="1">Belongs to the Cu-Zn superoxide dismutase family.</text>
</comment>
<dbReference type="SUPFAM" id="SSF49329">
    <property type="entry name" value="Cu,Zn superoxide dismutase-like"/>
    <property type="match status" value="1"/>
</dbReference>
<dbReference type="OrthoDB" id="2015551at2759"/>
<name>A0A0B1TP69_OESDE</name>
<evidence type="ECO:0000256" key="1">
    <source>
        <dbReference type="RuleBase" id="RU000393"/>
    </source>
</evidence>
<dbReference type="GO" id="GO:0005507">
    <property type="term" value="F:copper ion binding"/>
    <property type="evidence" value="ECO:0007669"/>
    <property type="project" value="InterPro"/>
</dbReference>
<sequence length="84" mass="9231">MDNLRHVGDLGNIEADRDGVARFHIRSSRVRILGPYSVIGRSFVVHEDPDDLGRGQGARRQESLRTGNSGDRLACGVIGRVPHN</sequence>
<keyword evidence="1" id="KW-0479">Metal-binding</keyword>
<organism evidence="4 5">
    <name type="scientific">Oesophagostomum dentatum</name>
    <name type="common">Nodular worm</name>
    <dbReference type="NCBI Taxonomy" id="61180"/>
    <lineage>
        <taxon>Eukaryota</taxon>
        <taxon>Metazoa</taxon>
        <taxon>Ecdysozoa</taxon>
        <taxon>Nematoda</taxon>
        <taxon>Chromadorea</taxon>
        <taxon>Rhabditida</taxon>
        <taxon>Rhabditina</taxon>
        <taxon>Rhabditomorpha</taxon>
        <taxon>Strongyloidea</taxon>
        <taxon>Strongylidae</taxon>
        <taxon>Oesophagostomum</taxon>
    </lineage>
</organism>
<comment type="catalytic activity">
    <reaction evidence="1">
        <text>2 superoxide + 2 H(+) = H2O2 + O2</text>
        <dbReference type="Rhea" id="RHEA:20696"/>
        <dbReference type="ChEBI" id="CHEBI:15378"/>
        <dbReference type="ChEBI" id="CHEBI:15379"/>
        <dbReference type="ChEBI" id="CHEBI:16240"/>
        <dbReference type="ChEBI" id="CHEBI:18421"/>
        <dbReference type="EC" id="1.15.1.1"/>
    </reaction>
</comment>
<evidence type="ECO:0000259" key="3">
    <source>
        <dbReference type="Pfam" id="PF00080"/>
    </source>
</evidence>
<dbReference type="Gene3D" id="2.60.40.200">
    <property type="entry name" value="Superoxide dismutase, copper/zinc binding domain"/>
    <property type="match status" value="1"/>
</dbReference>
<keyword evidence="1" id="KW-0560">Oxidoreductase</keyword>
<proteinExistence type="inferred from homology"/>
<dbReference type="InterPro" id="IPR024134">
    <property type="entry name" value="SOD_Cu/Zn_/chaperone"/>
</dbReference>